<dbReference type="RefSeq" id="WP_068204018.1">
    <property type="nucleotide sequence ID" value="NZ_CP014209.1"/>
</dbReference>
<reference evidence="2 3" key="1">
    <citation type="submission" date="2016-01" db="EMBL/GenBank/DDBJ databases">
        <title>Complete genome sequence of a soil Actinobacterium, Isoptericola dokdonensis DS-3.</title>
        <authorList>
            <person name="Kwon S.-K."/>
            <person name="Kim J.F."/>
        </authorList>
    </citation>
    <scope>NUCLEOTIDE SEQUENCE [LARGE SCALE GENOMIC DNA]</scope>
    <source>
        <strain evidence="2 3">DS-3</strain>
    </source>
</reference>
<evidence type="ECO:0000313" key="3">
    <source>
        <dbReference type="Proteomes" id="UP000076794"/>
    </source>
</evidence>
<accession>A0A161HSV9</accession>
<dbReference type="OrthoDB" id="4824992at2"/>
<evidence type="ECO:0000313" key="2">
    <source>
        <dbReference type="EMBL" id="ANC32692.1"/>
    </source>
</evidence>
<feature type="transmembrane region" description="Helical" evidence="1">
    <location>
        <begin position="42"/>
        <end position="60"/>
    </location>
</feature>
<keyword evidence="1" id="KW-1133">Transmembrane helix</keyword>
<keyword evidence="3" id="KW-1185">Reference proteome</keyword>
<dbReference type="KEGG" id="ido:I598_3180"/>
<keyword evidence="1" id="KW-0472">Membrane</keyword>
<dbReference type="EMBL" id="CP014209">
    <property type="protein sequence ID" value="ANC32692.1"/>
    <property type="molecule type" value="Genomic_DNA"/>
</dbReference>
<dbReference type="AlphaFoldDB" id="A0A161HSV9"/>
<sequence>MTDDKTFAHQLRACVDRAAPTIDVDTEAVLPRARRLRARRRAAAGVACVGAVAIAAGWVAQAQPWTPTTTEIAPAAPTASSVPAEPTPVSAPDETAAVIDVEAGTIALPIDDWAWSAEDYALSRTAVTHYVVGCLQEAGYEAAFLGPVPPDPDRDAAYGVWRTEDAETLGYQTLFPPLEAEIADAGSAWDPESVPRGVAQGCHQEAQDAGLTYDVLDFEVGAHPEAPKRGIAQTLSSDAARSIRAEWRECLTNQGVIVPQSAEAGMVPDGVFGMPVEEQIRIAALDVECKRELGTTQRLADLDAAAQATYIEENRSFLADRRAVEDAVLDRAREYLDEHGVEMP</sequence>
<name>A0A161HSV9_9MICO</name>
<organism evidence="2 3">
    <name type="scientific">Isoptericola dokdonensis DS-3</name>
    <dbReference type="NCBI Taxonomy" id="1300344"/>
    <lineage>
        <taxon>Bacteria</taxon>
        <taxon>Bacillati</taxon>
        <taxon>Actinomycetota</taxon>
        <taxon>Actinomycetes</taxon>
        <taxon>Micrococcales</taxon>
        <taxon>Promicromonosporaceae</taxon>
        <taxon>Isoptericola</taxon>
    </lineage>
</organism>
<protein>
    <submittedName>
        <fullName evidence="2">Uncharacterized protein</fullName>
    </submittedName>
</protein>
<dbReference type="Proteomes" id="UP000076794">
    <property type="component" value="Chromosome"/>
</dbReference>
<gene>
    <name evidence="2" type="ORF">I598_3180</name>
</gene>
<dbReference type="STRING" id="1300344.I598_3180"/>
<keyword evidence="1" id="KW-0812">Transmembrane</keyword>
<dbReference type="PATRIC" id="fig|1300344.3.peg.3200"/>
<proteinExistence type="predicted"/>
<evidence type="ECO:0000256" key="1">
    <source>
        <dbReference type="SAM" id="Phobius"/>
    </source>
</evidence>